<dbReference type="GO" id="GO:0032259">
    <property type="term" value="P:methylation"/>
    <property type="evidence" value="ECO:0007669"/>
    <property type="project" value="UniProtKB-KW"/>
</dbReference>
<evidence type="ECO:0000256" key="7">
    <source>
        <dbReference type="RuleBase" id="RU364114"/>
    </source>
</evidence>
<dbReference type="Gene3D" id="3.40.50.12710">
    <property type="match status" value="1"/>
</dbReference>
<comment type="catalytic activity">
    <reaction evidence="6 7">
        <text>L-arginyl-[protein] + 2 S-adenosyl-L-methionine = N(omega),N(omega)'-dimethyl-L-arginyl-[protein] + 2 S-adenosyl-L-homocysteine + 2 H(+)</text>
        <dbReference type="Rhea" id="RHEA:48108"/>
        <dbReference type="Rhea" id="RHEA-COMP:10532"/>
        <dbReference type="Rhea" id="RHEA-COMP:11992"/>
        <dbReference type="ChEBI" id="CHEBI:15378"/>
        <dbReference type="ChEBI" id="CHEBI:29965"/>
        <dbReference type="ChEBI" id="CHEBI:57856"/>
        <dbReference type="ChEBI" id="CHEBI:59789"/>
        <dbReference type="ChEBI" id="CHEBI:88221"/>
        <dbReference type="EC" id="2.1.1.320"/>
    </reaction>
</comment>
<evidence type="ECO:0000313" key="10">
    <source>
        <dbReference type="Proteomes" id="UP000250043"/>
    </source>
</evidence>
<evidence type="ECO:0000256" key="8">
    <source>
        <dbReference type="SAM" id="MobiDB-lite"/>
    </source>
</evidence>
<dbReference type="InterPro" id="IPR038375">
    <property type="entry name" value="NDUFAF7_sf"/>
</dbReference>
<keyword evidence="4 7" id="KW-0808">Transferase</keyword>
<keyword evidence="10" id="KW-1185">Reference proteome</keyword>
<evidence type="ECO:0000256" key="1">
    <source>
        <dbReference type="ARBA" id="ARBA00004173"/>
    </source>
</evidence>
<gene>
    <name evidence="9" type="ORF">OBBRIDRAFT_753071</name>
</gene>
<feature type="region of interest" description="Disordered" evidence="8">
    <location>
        <begin position="441"/>
        <end position="500"/>
    </location>
</feature>
<proteinExistence type="inferred from homology"/>
<protein>
    <recommendedName>
        <fullName evidence="7">Protein arginine methyltransferase NDUFAF7</fullName>
        <ecNumber evidence="7">2.1.1.320</ecNumber>
    </recommendedName>
</protein>
<reference evidence="9 10" key="1">
    <citation type="submission" date="2016-07" db="EMBL/GenBank/DDBJ databases">
        <title>Draft genome of the white-rot fungus Obba rivulosa 3A-2.</title>
        <authorList>
            <consortium name="DOE Joint Genome Institute"/>
            <person name="Miettinen O."/>
            <person name="Riley R."/>
            <person name="Acob R."/>
            <person name="Barry K."/>
            <person name="Cullen D."/>
            <person name="De Vries R."/>
            <person name="Hainaut M."/>
            <person name="Hatakka A."/>
            <person name="Henrissat B."/>
            <person name="Hilden K."/>
            <person name="Kuo R."/>
            <person name="Labutti K."/>
            <person name="Lipzen A."/>
            <person name="Makela M.R."/>
            <person name="Sandor L."/>
            <person name="Spatafora J.W."/>
            <person name="Grigoriev I.V."/>
            <person name="Hibbett D.S."/>
        </authorList>
    </citation>
    <scope>NUCLEOTIDE SEQUENCE [LARGE SCALE GENOMIC DNA]</scope>
    <source>
        <strain evidence="9 10">3A-2</strain>
    </source>
</reference>
<evidence type="ECO:0000256" key="2">
    <source>
        <dbReference type="ARBA" id="ARBA00005891"/>
    </source>
</evidence>
<comment type="subcellular location">
    <subcellularLocation>
        <location evidence="1 7">Mitochondrion</location>
    </subcellularLocation>
</comment>
<evidence type="ECO:0000256" key="6">
    <source>
        <dbReference type="ARBA" id="ARBA00048612"/>
    </source>
</evidence>
<organism evidence="9 10">
    <name type="scientific">Obba rivulosa</name>
    <dbReference type="NCBI Taxonomy" id="1052685"/>
    <lineage>
        <taxon>Eukaryota</taxon>
        <taxon>Fungi</taxon>
        <taxon>Dikarya</taxon>
        <taxon>Basidiomycota</taxon>
        <taxon>Agaricomycotina</taxon>
        <taxon>Agaricomycetes</taxon>
        <taxon>Polyporales</taxon>
        <taxon>Gelatoporiaceae</taxon>
        <taxon>Obba</taxon>
    </lineage>
</organism>
<dbReference type="OrthoDB" id="17415at2759"/>
<dbReference type="PANTHER" id="PTHR12049">
    <property type="entry name" value="PROTEIN ARGININE METHYLTRANSFERASE NDUFAF7, MITOCHONDRIAL"/>
    <property type="match status" value="1"/>
</dbReference>
<comment type="similarity">
    <text evidence="2 7">Belongs to the NDUFAF7 family.</text>
</comment>
<evidence type="ECO:0000256" key="3">
    <source>
        <dbReference type="ARBA" id="ARBA00022603"/>
    </source>
</evidence>
<accession>A0A8E2DLF2</accession>
<feature type="compositionally biased region" description="Polar residues" evidence="8">
    <location>
        <begin position="469"/>
        <end position="478"/>
    </location>
</feature>
<dbReference type="GO" id="GO:0035243">
    <property type="term" value="F:protein-arginine omega-N symmetric methyltransferase activity"/>
    <property type="evidence" value="ECO:0007669"/>
    <property type="project" value="UniProtKB-EC"/>
</dbReference>
<dbReference type="PANTHER" id="PTHR12049:SF5">
    <property type="entry name" value="PROTEIN ARGININE METHYLTRANSFERASE NDUFAF7 HOMOLOG, MITOCHONDRIAL"/>
    <property type="match status" value="1"/>
</dbReference>
<evidence type="ECO:0000256" key="4">
    <source>
        <dbReference type="ARBA" id="ARBA00022679"/>
    </source>
</evidence>
<dbReference type="Proteomes" id="UP000250043">
    <property type="component" value="Unassembled WGS sequence"/>
</dbReference>
<comment type="function">
    <text evidence="7">Arginine methyltransferase involved in the assembly or stability of mitochondrial NADH:ubiquinone oxidoreductase complex (complex I).</text>
</comment>
<evidence type="ECO:0000313" key="9">
    <source>
        <dbReference type="EMBL" id="OCH91497.1"/>
    </source>
</evidence>
<dbReference type="SUPFAM" id="SSF53335">
    <property type="entry name" value="S-adenosyl-L-methionine-dependent methyltransferases"/>
    <property type="match status" value="1"/>
</dbReference>
<dbReference type="InterPro" id="IPR003788">
    <property type="entry name" value="NDUFAF7"/>
</dbReference>
<sequence length="543" mass="62253">MTSLVSPGIRILSQKCPQRTEVLTRLASQRAHFSSRPPASKVPDKINYNPYSFDDTPDVEHINYRRVTAAELRKQRERPTRVKMLVRDFIEDSLYNPHYGYFPKRAAIFNMKKLLDFGSVRNMVEFDNIVAQAYIENGHGSSPGVQMWHTPTEIFKPWYGRAIAQCLVSDYLLKHFPYEDFKVYEIGAGNGTLARDILDYIREQYPEIYDRAQYNIIEISENLADIQREKLCGEHPCVTIHNKSIFDWDTRESAPCFVLAMEVVDNFAHDMIRYDLQNLEPYQGYVTVDANGDFSTYYTRVTDPLIASYLALRRRLMHPPPIKQLRRLMKLGKAFRTFYSNLPFAPNLSPPEYIPTRLLSLLTTLRAHFPRHRLLLSDFAQLPDAIPGANAPVVQTVISSRDSPAMVPCSTLLVMPGYFDIMFPTDFEYLCDMYEDVLSQPLPPPNAGPPDRPPPLPARSSPLATSSPTFTVDPNFFSSYHPKNRRTPESGNTSTMGLPVGERKSSVFTHADFMETYADVNRTRLRSGENPLLEMYQNVKFLF</sequence>
<evidence type="ECO:0000256" key="5">
    <source>
        <dbReference type="ARBA" id="ARBA00023128"/>
    </source>
</evidence>
<feature type="compositionally biased region" description="Pro residues" evidence="8">
    <location>
        <begin position="441"/>
        <end position="457"/>
    </location>
</feature>
<dbReference type="Pfam" id="PF02636">
    <property type="entry name" value="Methyltransf_28"/>
    <property type="match status" value="1"/>
</dbReference>
<keyword evidence="5 7" id="KW-0496">Mitochondrion</keyword>
<keyword evidence="3 7" id="KW-0489">Methyltransferase</keyword>
<dbReference type="EMBL" id="KV722384">
    <property type="protein sequence ID" value="OCH91497.1"/>
    <property type="molecule type" value="Genomic_DNA"/>
</dbReference>
<feature type="compositionally biased region" description="Low complexity" evidence="8">
    <location>
        <begin position="458"/>
        <end position="468"/>
    </location>
</feature>
<dbReference type="GO" id="GO:0005739">
    <property type="term" value="C:mitochondrion"/>
    <property type="evidence" value="ECO:0007669"/>
    <property type="project" value="UniProtKB-SubCell"/>
</dbReference>
<name>A0A8E2DLF2_9APHY</name>
<dbReference type="EC" id="2.1.1.320" evidence="7"/>
<dbReference type="AlphaFoldDB" id="A0A8E2DLF2"/>
<dbReference type="InterPro" id="IPR029063">
    <property type="entry name" value="SAM-dependent_MTases_sf"/>
</dbReference>